<evidence type="ECO:0000313" key="2">
    <source>
        <dbReference type="EMBL" id="AEH35563.1"/>
    </source>
</evidence>
<dbReference type="GeneID" id="10795900"/>
<name>F8D8E0_HALXS</name>
<proteinExistence type="predicted"/>
<evidence type="ECO:0000313" key="3">
    <source>
        <dbReference type="Proteomes" id="UP000006794"/>
    </source>
</evidence>
<accession>F8D8E0</accession>
<dbReference type="STRING" id="797210.Halxa_0927"/>
<dbReference type="HOGENOM" id="CLU_089195_0_0_2"/>
<dbReference type="eggNOG" id="arCOG07784">
    <property type="taxonomic scope" value="Archaea"/>
</dbReference>
<dbReference type="Proteomes" id="UP000006794">
    <property type="component" value="Chromosome"/>
</dbReference>
<dbReference type="KEGG" id="hxa:Halxa_0927"/>
<dbReference type="InterPro" id="IPR041135">
    <property type="entry name" value="Nmad3"/>
</dbReference>
<feature type="domain" description="Nucleotide modification associated" evidence="1">
    <location>
        <begin position="3"/>
        <end position="231"/>
    </location>
</feature>
<organism evidence="2 3">
    <name type="scientific">Halopiger xanaduensis (strain DSM 18323 / JCM 14033 / SH-6)</name>
    <dbReference type="NCBI Taxonomy" id="797210"/>
    <lineage>
        <taxon>Archaea</taxon>
        <taxon>Methanobacteriati</taxon>
        <taxon>Methanobacteriota</taxon>
        <taxon>Stenosarchaea group</taxon>
        <taxon>Halobacteria</taxon>
        <taxon>Halobacteriales</taxon>
        <taxon>Natrialbaceae</taxon>
        <taxon>Halopiger</taxon>
    </lineage>
</organism>
<dbReference type="AlphaFoldDB" id="F8D8E0"/>
<dbReference type="EMBL" id="CP002839">
    <property type="protein sequence ID" value="AEH35563.1"/>
    <property type="molecule type" value="Genomic_DNA"/>
</dbReference>
<dbReference type="Pfam" id="PF18754">
    <property type="entry name" value="Nmad3"/>
    <property type="match status" value="1"/>
</dbReference>
<dbReference type="RefSeq" id="WP_013878463.1">
    <property type="nucleotide sequence ID" value="NC_015666.1"/>
</dbReference>
<protein>
    <recommendedName>
        <fullName evidence="1">Nucleotide modification associated domain-containing protein</fullName>
    </recommendedName>
</protein>
<reference evidence="2 3" key="1">
    <citation type="journal article" date="2012" name="Stand. Genomic Sci.">
        <title>Complete genome sequence of Halopiger xanaduensis type strain (SH-6(T)).</title>
        <authorList>
            <person name="Anderson I."/>
            <person name="Tindall B.J."/>
            <person name="Rohde M."/>
            <person name="Lucas S."/>
            <person name="Han J."/>
            <person name="Lapidus A."/>
            <person name="Cheng J.F."/>
            <person name="Goodwin L."/>
            <person name="Pitluck S."/>
            <person name="Peters L."/>
            <person name="Pati A."/>
            <person name="Mikhailova N."/>
            <person name="Pagani I."/>
            <person name="Teshima H."/>
            <person name="Han C."/>
            <person name="Tapia R."/>
            <person name="Land M."/>
            <person name="Woyke T."/>
            <person name="Klenk H.P."/>
            <person name="Kyrpides N."/>
            <person name="Ivanova N."/>
        </authorList>
    </citation>
    <scope>NUCLEOTIDE SEQUENCE [LARGE SCALE GENOMIC DNA]</scope>
    <source>
        <strain evidence="3">DSM 18323 / JCM 14033 / SH-6</strain>
    </source>
</reference>
<dbReference type="OrthoDB" id="211258at2157"/>
<keyword evidence="3" id="KW-1185">Reference proteome</keyword>
<sequence length="278" mass="30820">MTVVLAGIGADSTNLGALGPLYDDGRFEYIPIPEKTRETSESETLGSWALRASDDPEHRVAADLTTRIEPQPVRGGVETVTGETLESWPFHRDPNFEALTYGEHRTSGYVTRLRALEPGDVVGFYAGLRRPGGERAHRYLIGYFTVDHVDVITPETPPPECEAIFEGHPENAHTKRARDGRPYLAEKTIVLVDGREPGGLFDRYPIRLSEYVVKPGNERPQYYLREAVESAWNVAEGGANMMFKPAYRCGLSGERFRELVGRPGDRSAADATIDALQS</sequence>
<gene>
    <name evidence="2" type="ordered locus">Halxa_0927</name>
</gene>
<evidence type="ECO:0000259" key="1">
    <source>
        <dbReference type="Pfam" id="PF18754"/>
    </source>
</evidence>